<accession>A0ABS5BWZ6</accession>
<gene>
    <name evidence="1" type="ORF">J8F10_21955</name>
</gene>
<evidence type="ECO:0000313" key="1">
    <source>
        <dbReference type="EMBL" id="MBP3957927.1"/>
    </source>
</evidence>
<keyword evidence="2" id="KW-1185">Reference proteome</keyword>
<comment type="caution">
    <text evidence="1">The sequence shown here is derived from an EMBL/GenBank/DDBJ whole genome shotgun (WGS) entry which is preliminary data.</text>
</comment>
<dbReference type="EMBL" id="JAGKQQ010000001">
    <property type="protein sequence ID" value="MBP3957927.1"/>
    <property type="molecule type" value="Genomic_DNA"/>
</dbReference>
<organism evidence="1 2">
    <name type="scientific">Gemmata palustris</name>
    <dbReference type="NCBI Taxonomy" id="2822762"/>
    <lineage>
        <taxon>Bacteria</taxon>
        <taxon>Pseudomonadati</taxon>
        <taxon>Planctomycetota</taxon>
        <taxon>Planctomycetia</taxon>
        <taxon>Gemmatales</taxon>
        <taxon>Gemmataceae</taxon>
        <taxon>Gemmata</taxon>
    </lineage>
</organism>
<protein>
    <submittedName>
        <fullName evidence="1">Uncharacterized protein</fullName>
    </submittedName>
</protein>
<dbReference type="Proteomes" id="UP000676565">
    <property type="component" value="Unassembled WGS sequence"/>
</dbReference>
<name>A0ABS5BWZ6_9BACT</name>
<reference evidence="1 2" key="1">
    <citation type="submission" date="2021-04" db="EMBL/GenBank/DDBJ databases">
        <authorList>
            <person name="Ivanova A."/>
        </authorList>
    </citation>
    <scope>NUCLEOTIDE SEQUENCE [LARGE SCALE GENOMIC DNA]</scope>
    <source>
        <strain evidence="1 2">G18</strain>
    </source>
</reference>
<dbReference type="RefSeq" id="WP_210657446.1">
    <property type="nucleotide sequence ID" value="NZ_JAGKQQ010000001.1"/>
</dbReference>
<evidence type="ECO:0000313" key="2">
    <source>
        <dbReference type="Proteomes" id="UP000676565"/>
    </source>
</evidence>
<sequence length="68" mass="7578">MGDRVWLVPLDQFVAAWNDAQTLDEAAARVKELARGNVPRWAVMARVLALRKDGIALKELVRSAPLHT</sequence>
<proteinExistence type="predicted"/>